<keyword evidence="2" id="KW-1185">Reference proteome</keyword>
<accession>A4CMH5</accession>
<protein>
    <recommendedName>
        <fullName evidence="3">DUF4197 domain-containing protein</fullName>
    </recommendedName>
</protein>
<evidence type="ECO:0000313" key="1">
    <source>
        <dbReference type="EMBL" id="EAR14867.1"/>
    </source>
</evidence>
<sequence>MIKKTLLSLILIASVSCGELQQVIDQLPDGEGISEAEIGQGLRQALNQGIENQVTRLARENGFYGNEAVRILLPEQLQKVDRTLRSIGLGNLADEGLLLLNRAAEDAVGRATPIFVDAVSGISFADARQILLGDDDAATRYLEGRTATSLYNSFNPVIRESFERVGADRVWEQLITRYNNIPLVDRVNPDLSDYVTQQALEGVFLMIEQEESEIRSSISSRTTVLMKRVFALQDGFGTGQ</sequence>
<dbReference type="PROSITE" id="PS51257">
    <property type="entry name" value="PROKAR_LIPOPROTEIN"/>
    <property type="match status" value="1"/>
</dbReference>
<dbReference type="AlphaFoldDB" id="A4CMH5"/>
<evidence type="ECO:0008006" key="3">
    <source>
        <dbReference type="Google" id="ProtNLM"/>
    </source>
</evidence>
<dbReference type="InterPro" id="IPR025245">
    <property type="entry name" value="DUF4197"/>
</dbReference>
<dbReference type="RefSeq" id="WP_015754188.1">
    <property type="nucleotide sequence ID" value="NC_013222.1"/>
</dbReference>
<reference evidence="1 2" key="1">
    <citation type="journal article" date="2009" name="J. Bacteriol.">
        <title>Complete genome sequence of Robiginitalea biformata HTCC2501.</title>
        <authorList>
            <person name="Oh H.M."/>
            <person name="Giovannoni S.J."/>
            <person name="Lee K."/>
            <person name="Ferriera S."/>
            <person name="Johnson J."/>
            <person name="Cho J.C."/>
        </authorList>
    </citation>
    <scope>NUCLEOTIDE SEQUENCE [LARGE SCALE GENOMIC DNA]</scope>
    <source>
        <strain evidence="2">ATCC BAA-864 / HTCC2501 / KCTC 12146</strain>
    </source>
</reference>
<dbReference type="eggNOG" id="ENOG502Z7PK">
    <property type="taxonomic scope" value="Bacteria"/>
</dbReference>
<dbReference type="OrthoDB" id="5292580at2"/>
<proteinExistence type="predicted"/>
<name>A4CMH5_ROBBH</name>
<organism evidence="1 2">
    <name type="scientific">Robiginitalea biformata (strain ATCC BAA-864 / DSM 15991 / KCTC 12146 / HTCC2501)</name>
    <dbReference type="NCBI Taxonomy" id="313596"/>
    <lineage>
        <taxon>Bacteria</taxon>
        <taxon>Pseudomonadati</taxon>
        <taxon>Bacteroidota</taxon>
        <taxon>Flavobacteriia</taxon>
        <taxon>Flavobacteriales</taxon>
        <taxon>Flavobacteriaceae</taxon>
        <taxon>Robiginitalea</taxon>
    </lineage>
</organism>
<dbReference type="HOGENOM" id="CLU_085032_1_0_10"/>
<gene>
    <name evidence="1" type="ordered locus">RB2501_11092</name>
</gene>
<dbReference type="KEGG" id="rbi:RB2501_11092"/>
<dbReference type="EMBL" id="CP001712">
    <property type="protein sequence ID" value="EAR14867.1"/>
    <property type="molecule type" value="Genomic_DNA"/>
</dbReference>
<evidence type="ECO:0000313" key="2">
    <source>
        <dbReference type="Proteomes" id="UP000009049"/>
    </source>
</evidence>
<dbReference type="Pfam" id="PF13852">
    <property type="entry name" value="DUF4197"/>
    <property type="match status" value="1"/>
</dbReference>
<dbReference type="Proteomes" id="UP000009049">
    <property type="component" value="Chromosome"/>
</dbReference>
<dbReference type="STRING" id="313596.RB2501_11092"/>